<sequence length="205" mass="22596">MASETVLSIRRDLAIYGPAQSGKTRWLAKLHEGAAAVWSERRTVLHLRTIDPLTAWSEEDPRIAAAWDAQAANDSTRRPWAKLRAFERTAALVAWVEQHRAILIVDDMHLAAGRKADVLRQLIAGCSLVVYSATEPQRIPMSLRTLLQRREPQEVNLKSEAAYDATSVFFWFLILLSAAAGAWPVAAALGGLKVMGGGRRASKQS</sequence>
<keyword evidence="1" id="KW-1133">Transmembrane helix</keyword>
<dbReference type="EMBL" id="AZRA01000036">
    <property type="protein sequence ID" value="KDB52940.1"/>
    <property type="molecule type" value="Genomic_DNA"/>
</dbReference>
<dbReference type="AlphaFoldDB" id="A0A059KNI3"/>
<dbReference type="STRING" id="34103.SAMN05421778_13713"/>
<keyword evidence="1" id="KW-0472">Membrane</keyword>
<name>A0A059KNI3_9BURK</name>
<proteinExistence type="predicted"/>
<feature type="transmembrane region" description="Helical" evidence="1">
    <location>
        <begin position="168"/>
        <end position="192"/>
    </location>
</feature>
<keyword evidence="3" id="KW-1185">Reference proteome</keyword>
<evidence type="ECO:0008006" key="4">
    <source>
        <dbReference type="Google" id="ProtNLM"/>
    </source>
</evidence>
<evidence type="ECO:0000313" key="2">
    <source>
        <dbReference type="EMBL" id="KDB52940.1"/>
    </source>
</evidence>
<organism evidence="2 3">
    <name type="scientific">Sphaerotilus natans subsp. natans DSM 6575</name>
    <dbReference type="NCBI Taxonomy" id="1286631"/>
    <lineage>
        <taxon>Bacteria</taxon>
        <taxon>Pseudomonadati</taxon>
        <taxon>Pseudomonadota</taxon>
        <taxon>Betaproteobacteria</taxon>
        <taxon>Burkholderiales</taxon>
        <taxon>Sphaerotilaceae</taxon>
        <taxon>Sphaerotilus</taxon>
    </lineage>
</organism>
<dbReference type="Proteomes" id="UP000026714">
    <property type="component" value="Unassembled WGS sequence"/>
</dbReference>
<evidence type="ECO:0000313" key="3">
    <source>
        <dbReference type="Proteomes" id="UP000026714"/>
    </source>
</evidence>
<comment type="caution">
    <text evidence="2">The sequence shown here is derived from an EMBL/GenBank/DDBJ whole genome shotgun (WGS) entry which is preliminary data.</text>
</comment>
<gene>
    <name evidence="2" type="ORF">X805_14830</name>
</gene>
<protein>
    <recommendedName>
        <fullName evidence="4">AAA+ ATPase domain-containing protein</fullName>
    </recommendedName>
</protein>
<evidence type="ECO:0000256" key="1">
    <source>
        <dbReference type="SAM" id="Phobius"/>
    </source>
</evidence>
<accession>A0A059KNI3</accession>
<reference evidence="2 3" key="1">
    <citation type="journal article" date="2014" name="FEMS Microbiol. Ecol.">
        <title>Sphaerotilus natans encrusted with nanoball-shaped Fe(III) oxide minerals formed by nitrate-reducing mixotrophic Fe(II) oxidation.</title>
        <authorList>
            <person name="Park S."/>
            <person name="Kim D.H."/>
            <person name="Lee J.H."/>
            <person name="Hur H.G."/>
        </authorList>
    </citation>
    <scope>NUCLEOTIDE SEQUENCE [LARGE SCALE GENOMIC DNA]</scope>
    <source>
        <strain evidence="2 3">DSM 6575</strain>
    </source>
</reference>
<keyword evidence="1" id="KW-0812">Transmembrane</keyword>
<dbReference type="eggNOG" id="ENOG502ZM8C">
    <property type="taxonomic scope" value="Bacteria"/>
</dbReference>